<proteinExistence type="predicted"/>
<comment type="caution">
    <text evidence="7">The sequence shown here is derived from an EMBL/GenBank/DDBJ whole genome shotgun (WGS) entry which is preliminary data.</text>
</comment>
<keyword evidence="5" id="KW-0249">Electron transport</keyword>
<dbReference type="EMBL" id="JAPDNT010000006">
    <property type="protein sequence ID" value="MCW3475013.1"/>
    <property type="molecule type" value="Genomic_DNA"/>
</dbReference>
<evidence type="ECO:0000256" key="3">
    <source>
        <dbReference type="ARBA" id="ARBA00022660"/>
    </source>
</evidence>
<reference evidence="7" key="1">
    <citation type="submission" date="2022-09" db="EMBL/GenBank/DDBJ databases">
        <title>Rhodovastum sp. nov. RN2-1 isolated from soil in Seongnam, South Korea.</title>
        <authorList>
            <person name="Le N.T."/>
        </authorList>
    </citation>
    <scope>NUCLEOTIDE SEQUENCE</scope>
    <source>
        <strain evidence="7">RN2-1</strain>
    </source>
</reference>
<evidence type="ECO:0000256" key="4">
    <source>
        <dbReference type="ARBA" id="ARBA00022946"/>
    </source>
</evidence>
<dbReference type="InterPro" id="IPR006885">
    <property type="entry name" value="NADH_UbQ_FeS_4_mit-like"/>
</dbReference>
<evidence type="ECO:0000256" key="2">
    <source>
        <dbReference type="ARBA" id="ARBA00022448"/>
    </source>
</evidence>
<comment type="subcellular location">
    <subcellularLocation>
        <location evidence="1">Membrane</location>
    </subcellularLocation>
</comment>
<dbReference type="InterPro" id="IPR038532">
    <property type="entry name" value="NDUFS4-like_sf"/>
</dbReference>
<dbReference type="Proteomes" id="UP001165679">
    <property type="component" value="Unassembled WGS sequence"/>
</dbReference>
<dbReference type="AlphaFoldDB" id="A0AA41YQZ0"/>
<dbReference type="PANTHER" id="PTHR12219:SF8">
    <property type="entry name" value="NADH DEHYDROGENASE [UBIQUINONE] IRON-SULFUR PROTEIN 4, MITOCHONDRIAL"/>
    <property type="match status" value="1"/>
</dbReference>
<name>A0AA41YQZ0_9PROT</name>
<organism evidence="7 8">
    <name type="scientific">Limobrevibacterium gyesilva</name>
    <dbReference type="NCBI Taxonomy" id="2991712"/>
    <lineage>
        <taxon>Bacteria</taxon>
        <taxon>Pseudomonadati</taxon>
        <taxon>Pseudomonadota</taxon>
        <taxon>Alphaproteobacteria</taxon>
        <taxon>Acetobacterales</taxon>
        <taxon>Acetobacteraceae</taxon>
        <taxon>Limobrevibacterium</taxon>
    </lineage>
</organism>
<keyword evidence="3" id="KW-0679">Respiratory chain</keyword>
<keyword evidence="2" id="KW-0813">Transport</keyword>
<dbReference type="PANTHER" id="PTHR12219">
    <property type="entry name" value="NADH-UBIQUINONE OXIDOREDUCTASE"/>
    <property type="match status" value="1"/>
</dbReference>
<dbReference type="GO" id="GO:0016020">
    <property type="term" value="C:membrane"/>
    <property type="evidence" value="ECO:0007669"/>
    <property type="project" value="UniProtKB-SubCell"/>
</dbReference>
<dbReference type="Pfam" id="PF04800">
    <property type="entry name" value="NDUS4"/>
    <property type="match status" value="1"/>
</dbReference>
<dbReference type="Gene3D" id="3.30.160.190">
    <property type="entry name" value="atu1810 like domain"/>
    <property type="match status" value="1"/>
</dbReference>
<dbReference type="RefSeq" id="WP_264713698.1">
    <property type="nucleotide sequence ID" value="NZ_JAPDNT010000006.1"/>
</dbReference>
<keyword evidence="8" id="KW-1185">Reference proteome</keyword>
<keyword evidence="6" id="KW-0472">Membrane</keyword>
<evidence type="ECO:0000256" key="1">
    <source>
        <dbReference type="ARBA" id="ARBA00004370"/>
    </source>
</evidence>
<evidence type="ECO:0000313" key="7">
    <source>
        <dbReference type="EMBL" id="MCW3475013.1"/>
    </source>
</evidence>
<evidence type="ECO:0000256" key="5">
    <source>
        <dbReference type="ARBA" id="ARBA00022982"/>
    </source>
</evidence>
<gene>
    <name evidence="7" type="ORF">OL599_10560</name>
</gene>
<protein>
    <submittedName>
        <fullName evidence="7">ETC complex I subunit</fullName>
    </submittedName>
</protein>
<sequence length="103" mass="11862">MAPRVRIYQQPKTAMQSGMAGTHEWVLEFEPTEARRADPLMGWIGSSDTRGQVRLTFATRDEAVAYAAKQGFAYEVELPHQRRMKPKAYADNFKFGRSENWTH</sequence>
<reference evidence="7" key="2">
    <citation type="submission" date="2022-10" db="EMBL/GenBank/DDBJ databases">
        <authorList>
            <person name="Trinh H.N."/>
        </authorList>
    </citation>
    <scope>NUCLEOTIDE SEQUENCE</scope>
    <source>
        <strain evidence="7">RN2-1</strain>
    </source>
</reference>
<evidence type="ECO:0000313" key="8">
    <source>
        <dbReference type="Proteomes" id="UP001165679"/>
    </source>
</evidence>
<dbReference type="GO" id="GO:0022900">
    <property type="term" value="P:electron transport chain"/>
    <property type="evidence" value="ECO:0007669"/>
    <property type="project" value="InterPro"/>
</dbReference>
<accession>A0AA41YQZ0</accession>
<evidence type="ECO:0000256" key="6">
    <source>
        <dbReference type="ARBA" id="ARBA00023136"/>
    </source>
</evidence>
<keyword evidence="4" id="KW-0809">Transit peptide</keyword>